<feature type="compositionally biased region" description="Basic and acidic residues" evidence="1">
    <location>
        <begin position="1"/>
        <end position="12"/>
    </location>
</feature>
<dbReference type="AlphaFoldDB" id="A0A6G3SKA1"/>
<dbReference type="EMBL" id="JAAGMK010000108">
    <property type="protein sequence ID" value="NEB83447.1"/>
    <property type="molecule type" value="Genomic_DNA"/>
</dbReference>
<dbReference type="RefSeq" id="WP_164341091.1">
    <property type="nucleotide sequence ID" value="NZ_CBDRIV010000015.1"/>
</dbReference>
<proteinExistence type="predicted"/>
<name>A0A6G3SKA1_STRAQ</name>
<evidence type="ECO:0000256" key="1">
    <source>
        <dbReference type="SAM" id="MobiDB-lite"/>
    </source>
</evidence>
<sequence>MARTTGDDEKASRVPRGGADDEEDESDDGDEEASHGIRGDADDEWDD</sequence>
<feature type="compositionally biased region" description="Acidic residues" evidence="1">
    <location>
        <begin position="20"/>
        <end position="31"/>
    </location>
</feature>
<accession>A0A6G3SKA1</accession>
<reference evidence="2" key="1">
    <citation type="submission" date="2020-01" db="EMBL/GenBank/DDBJ databases">
        <title>Insect and environment-associated Actinomycetes.</title>
        <authorList>
            <person name="Currrie C."/>
            <person name="Chevrette M."/>
            <person name="Carlson C."/>
            <person name="Stubbendieck R."/>
            <person name="Wendt-Pienkowski E."/>
        </authorList>
    </citation>
    <scope>NUCLEOTIDE SEQUENCE</scope>
    <source>
        <strain evidence="2">SID505</strain>
    </source>
</reference>
<gene>
    <name evidence="2" type="ORF">G3I43_04505</name>
</gene>
<organism evidence="2">
    <name type="scientific">Streptomyces anulatus</name>
    <name type="common">Streptomyces chrysomallus</name>
    <dbReference type="NCBI Taxonomy" id="1892"/>
    <lineage>
        <taxon>Bacteria</taxon>
        <taxon>Bacillati</taxon>
        <taxon>Actinomycetota</taxon>
        <taxon>Actinomycetes</taxon>
        <taxon>Kitasatosporales</taxon>
        <taxon>Streptomycetaceae</taxon>
        <taxon>Streptomyces</taxon>
    </lineage>
</organism>
<evidence type="ECO:0000313" key="2">
    <source>
        <dbReference type="EMBL" id="NEB83447.1"/>
    </source>
</evidence>
<comment type="caution">
    <text evidence="2">The sequence shown here is derived from an EMBL/GenBank/DDBJ whole genome shotgun (WGS) entry which is preliminary data.</text>
</comment>
<feature type="region of interest" description="Disordered" evidence="1">
    <location>
        <begin position="1"/>
        <end position="47"/>
    </location>
</feature>
<protein>
    <submittedName>
        <fullName evidence="2">Uncharacterized protein</fullName>
    </submittedName>
</protein>